<dbReference type="PANTHER" id="PTHR45586">
    <property type="entry name" value="TPR REPEAT-CONTAINING PROTEIN PA4667"/>
    <property type="match status" value="1"/>
</dbReference>
<dbReference type="InterPro" id="IPR051012">
    <property type="entry name" value="CellSynth/LPSAsmb/PSIAsmb"/>
</dbReference>
<dbReference type="EMBL" id="PCTA01000024">
    <property type="protein sequence ID" value="PIP61534.1"/>
    <property type="molecule type" value="Genomic_DNA"/>
</dbReference>
<feature type="compositionally biased region" description="Polar residues" evidence="3">
    <location>
        <begin position="261"/>
        <end position="272"/>
    </location>
</feature>
<proteinExistence type="predicted"/>
<gene>
    <name evidence="4" type="ORF">COW99_03635</name>
</gene>
<dbReference type="Proteomes" id="UP000231246">
    <property type="component" value="Unassembled WGS sequence"/>
</dbReference>
<evidence type="ECO:0000256" key="2">
    <source>
        <dbReference type="ARBA" id="ARBA00022803"/>
    </source>
</evidence>
<evidence type="ECO:0000256" key="1">
    <source>
        <dbReference type="ARBA" id="ARBA00022737"/>
    </source>
</evidence>
<dbReference type="SMART" id="SM00028">
    <property type="entry name" value="TPR"/>
    <property type="match status" value="3"/>
</dbReference>
<dbReference type="InterPro" id="IPR019734">
    <property type="entry name" value="TPR_rpt"/>
</dbReference>
<dbReference type="AlphaFoldDB" id="A0A2H0BVA7"/>
<evidence type="ECO:0000313" key="4">
    <source>
        <dbReference type="EMBL" id="PIP61534.1"/>
    </source>
</evidence>
<dbReference type="Pfam" id="PF13181">
    <property type="entry name" value="TPR_8"/>
    <property type="match status" value="1"/>
</dbReference>
<sequence>MKQMNKQNTVFSYIVLTLGLALAGGLSYVGYRVAAGEYVFGRSIREAAANRGDATYNSQIQAIGLNPYDIRYRLSYAQTNLAIANSLAANKDLTDQDRQIIQQLVTQSIEQAKNAIAIDSLRADSWAVLANIYQSLINVAEGSDQWAVATYQQAIAVDPNNAQLRLAYGQLLFSLNEFEASQRQFELAVSLKQDYTNAFYNLAFAYSKQEKLLQAQSAMTQVLTLVERDSDDYKNAQERLTEINDLIVQTQPQQPAEGAQDVQNNQQAVTSPSPTPKPVLFGPEEATNEAFMEPPLELDEKSAAPNVTVAPTKATQ</sequence>
<dbReference type="InterPro" id="IPR011990">
    <property type="entry name" value="TPR-like_helical_dom_sf"/>
</dbReference>
<feature type="region of interest" description="Disordered" evidence="3">
    <location>
        <begin position="251"/>
        <end position="316"/>
    </location>
</feature>
<organism evidence="4 5">
    <name type="scientific">Candidatus Roizmanbacteria bacterium CG22_combo_CG10-13_8_21_14_all_38_20</name>
    <dbReference type="NCBI Taxonomy" id="1974862"/>
    <lineage>
        <taxon>Bacteria</taxon>
        <taxon>Candidatus Roizmaniibacteriota</taxon>
    </lineage>
</organism>
<name>A0A2H0BVA7_9BACT</name>
<reference evidence="4 5" key="1">
    <citation type="submission" date="2017-09" db="EMBL/GenBank/DDBJ databases">
        <title>Depth-based differentiation of microbial function through sediment-hosted aquifers and enrichment of novel symbionts in the deep terrestrial subsurface.</title>
        <authorList>
            <person name="Probst A.J."/>
            <person name="Ladd B."/>
            <person name="Jarett J.K."/>
            <person name="Geller-Mcgrath D.E."/>
            <person name="Sieber C.M."/>
            <person name="Emerson J.B."/>
            <person name="Anantharaman K."/>
            <person name="Thomas B.C."/>
            <person name="Malmstrom R."/>
            <person name="Stieglmeier M."/>
            <person name="Klingl A."/>
            <person name="Woyke T."/>
            <person name="Ryan C.M."/>
            <person name="Banfield J.F."/>
        </authorList>
    </citation>
    <scope>NUCLEOTIDE SEQUENCE [LARGE SCALE GENOMIC DNA]</scope>
    <source>
        <strain evidence="4">CG22_combo_CG10-13_8_21_14_all_38_20</strain>
    </source>
</reference>
<evidence type="ECO:0000313" key="5">
    <source>
        <dbReference type="Proteomes" id="UP000231246"/>
    </source>
</evidence>
<dbReference type="SUPFAM" id="SSF48452">
    <property type="entry name" value="TPR-like"/>
    <property type="match status" value="1"/>
</dbReference>
<accession>A0A2H0BVA7</accession>
<comment type="caution">
    <text evidence="4">The sequence shown here is derived from an EMBL/GenBank/DDBJ whole genome shotgun (WGS) entry which is preliminary data.</text>
</comment>
<evidence type="ECO:0000256" key="3">
    <source>
        <dbReference type="SAM" id="MobiDB-lite"/>
    </source>
</evidence>
<keyword evidence="2" id="KW-0802">TPR repeat</keyword>
<keyword evidence="1" id="KW-0677">Repeat</keyword>
<protein>
    <submittedName>
        <fullName evidence="4">Uncharacterized protein</fullName>
    </submittedName>
</protein>
<dbReference type="PANTHER" id="PTHR45586:SF1">
    <property type="entry name" value="LIPOPOLYSACCHARIDE ASSEMBLY PROTEIN B"/>
    <property type="match status" value="1"/>
</dbReference>
<dbReference type="Gene3D" id="1.25.40.10">
    <property type="entry name" value="Tetratricopeptide repeat domain"/>
    <property type="match status" value="2"/>
</dbReference>